<evidence type="ECO:0000259" key="2">
    <source>
        <dbReference type="PROSITE" id="PS50994"/>
    </source>
</evidence>
<feature type="transmembrane region" description="Helical" evidence="1">
    <location>
        <begin position="95"/>
        <end position="115"/>
    </location>
</feature>
<sequence length="252" mass="28790">MGHLSLKPSKGGFENILIITDHFTKYAVAIPTKNQTAKTTAKAIIHNFILPYGIPARLYSDQGRNIESDVIKELMNMLGTLSDDQKQNWKDYVPYLVYVYNCTNMFQLLLVRIFYCLVDSRGYPLILYLVLILLHLMYIVFLNILRILAQKNIQSAQEKQKFHYALKSRGATLDIGDFVLVRNVQIRGKNKLADKWEGDDYVVIAQPDPTIQVYSVMKDGDSAARTLHRNLLLPISAKGVPVSKFYFNPCLK</sequence>
<dbReference type="PROSITE" id="PS50994">
    <property type="entry name" value="INTEGRASE"/>
    <property type="match status" value="1"/>
</dbReference>
<evidence type="ECO:0000313" key="3">
    <source>
        <dbReference type="EMBL" id="KAK6181904.1"/>
    </source>
</evidence>
<dbReference type="Gene3D" id="3.30.420.10">
    <property type="entry name" value="Ribonuclease H-like superfamily/Ribonuclease H"/>
    <property type="match status" value="1"/>
</dbReference>
<dbReference type="GO" id="GO:0003676">
    <property type="term" value="F:nucleic acid binding"/>
    <property type="evidence" value="ECO:0007669"/>
    <property type="project" value="InterPro"/>
</dbReference>
<comment type="caution">
    <text evidence="3">The sequence shown here is derived from an EMBL/GenBank/DDBJ whole genome shotgun (WGS) entry which is preliminary data.</text>
</comment>
<keyword evidence="1" id="KW-0812">Transmembrane</keyword>
<dbReference type="PANTHER" id="PTHR37984">
    <property type="entry name" value="PROTEIN CBG26694"/>
    <property type="match status" value="1"/>
</dbReference>
<dbReference type="AlphaFoldDB" id="A0AAN8PS75"/>
<dbReference type="PANTHER" id="PTHR37984:SF15">
    <property type="entry name" value="INTEGRASE CATALYTIC DOMAIN-CONTAINING PROTEIN"/>
    <property type="match status" value="1"/>
</dbReference>
<proteinExistence type="predicted"/>
<keyword evidence="4" id="KW-1185">Reference proteome</keyword>
<feature type="transmembrane region" description="Helical" evidence="1">
    <location>
        <begin position="127"/>
        <end position="149"/>
    </location>
</feature>
<dbReference type="Proteomes" id="UP001347796">
    <property type="component" value="Unassembled WGS sequence"/>
</dbReference>
<feature type="domain" description="Integrase catalytic" evidence="2">
    <location>
        <begin position="1"/>
        <end position="79"/>
    </location>
</feature>
<dbReference type="EMBL" id="JAZGQO010000007">
    <property type="protein sequence ID" value="KAK6181904.1"/>
    <property type="molecule type" value="Genomic_DNA"/>
</dbReference>
<evidence type="ECO:0000256" key="1">
    <source>
        <dbReference type="SAM" id="Phobius"/>
    </source>
</evidence>
<evidence type="ECO:0000313" key="4">
    <source>
        <dbReference type="Proteomes" id="UP001347796"/>
    </source>
</evidence>
<dbReference type="GO" id="GO:0015074">
    <property type="term" value="P:DNA integration"/>
    <property type="evidence" value="ECO:0007669"/>
    <property type="project" value="InterPro"/>
</dbReference>
<name>A0AAN8PS75_PATCE</name>
<accession>A0AAN8PS75</accession>
<dbReference type="SUPFAM" id="SSF53098">
    <property type="entry name" value="Ribonuclease H-like"/>
    <property type="match status" value="1"/>
</dbReference>
<protein>
    <recommendedName>
        <fullName evidence="2">Integrase catalytic domain-containing protein</fullName>
    </recommendedName>
</protein>
<dbReference type="InterPro" id="IPR001584">
    <property type="entry name" value="Integrase_cat-core"/>
</dbReference>
<gene>
    <name evidence="3" type="ORF">SNE40_009682</name>
</gene>
<keyword evidence="1" id="KW-1133">Transmembrane helix</keyword>
<organism evidence="3 4">
    <name type="scientific">Patella caerulea</name>
    <name type="common">Rayed Mediterranean limpet</name>
    <dbReference type="NCBI Taxonomy" id="87958"/>
    <lineage>
        <taxon>Eukaryota</taxon>
        <taxon>Metazoa</taxon>
        <taxon>Spiralia</taxon>
        <taxon>Lophotrochozoa</taxon>
        <taxon>Mollusca</taxon>
        <taxon>Gastropoda</taxon>
        <taxon>Patellogastropoda</taxon>
        <taxon>Patelloidea</taxon>
        <taxon>Patellidae</taxon>
        <taxon>Patella</taxon>
    </lineage>
</organism>
<dbReference type="InterPro" id="IPR050951">
    <property type="entry name" value="Retrovirus_Pol_polyprotein"/>
</dbReference>
<reference evidence="3 4" key="1">
    <citation type="submission" date="2024-01" db="EMBL/GenBank/DDBJ databases">
        <title>The genome of the rayed Mediterranean limpet Patella caerulea (Linnaeus, 1758).</title>
        <authorList>
            <person name="Anh-Thu Weber A."/>
            <person name="Halstead-Nussloch G."/>
        </authorList>
    </citation>
    <scope>NUCLEOTIDE SEQUENCE [LARGE SCALE GENOMIC DNA]</scope>
    <source>
        <strain evidence="3">AATW-2023a</strain>
        <tissue evidence="3">Whole specimen</tissue>
    </source>
</reference>
<dbReference type="InterPro" id="IPR036397">
    <property type="entry name" value="RNaseH_sf"/>
</dbReference>
<keyword evidence="1" id="KW-0472">Membrane</keyword>
<dbReference type="InterPro" id="IPR012337">
    <property type="entry name" value="RNaseH-like_sf"/>
</dbReference>